<dbReference type="AlphaFoldDB" id="A0A397Q536"/>
<evidence type="ECO:0000313" key="2">
    <source>
        <dbReference type="Proteomes" id="UP000266273"/>
    </source>
</evidence>
<dbReference type="InterPro" id="IPR003787">
    <property type="entry name" value="Sulphur_relay_DsrE/F-like"/>
</dbReference>
<protein>
    <submittedName>
        <fullName evidence="1">Uncharacterized protein</fullName>
    </submittedName>
</protein>
<dbReference type="Gene3D" id="3.40.1260.10">
    <property type="entry name" value="DsrEFH-like"/>
    <property type="match status" value="1"/>
</dbReference>
<comment type="caution">
    <text evidence="1">The sequence shown here is derived from an EMBL/GenBank/DDBJ whole genome shotgun (WGS) entry which is preliminary data.</text>
</comment>
<dbReference type="PANTHER" id="PTHR37691">
    <property type="entry name" value="BLR3518 PROTEIN"/>
    <property type="match status" value="1"/>
</dbReference>
<sequence>MQPRTTQSGSPLARAINQLIVSIAVMVVLTATGAAVHAQSALAQDGFGDGPAKVVYHADFKDPRRFSAMVTSIYNMVSSYENELRDYDVRIVFNSYGIRFLTDDKLEGTPFEADQALQERRENLKGRLMSLKNVYDVKLELCEITREDVGLSKDKLYEGVTPVGSGVVRIAELQSEGFAYIKIE</sequence>
<keyword evidence="2" id="KW-1185">Reference proteome</keyword>
<dbReference type="InterPro" id="IPR027396">
    <property type="entry name" value="DsrEFH-like"/>
</dbReference>
<dbReference type="EMBL" id="QXDF01000001">
    <property type="protein sequence ID" value="RIA56063.1"/>
    <property type="molecule type" value="Genomic_DNA"/>
</dbReference>
<name>A0A397Q536_9HYPH</name>
<accession>A0A397Q536</accession>
<evidence type="ECO:0000313" key="1">
    <source>
        <dbReference type="EMBL" id="RIA56063.1"/>
    </source>
</evidence>
<reference evidence="1 2" key="1">
    <citation type="submission" date="2018-08" db="EMBL/GenBank/DDBJ databases">
        <title>Genomic Encyclopedia of Archaeal and Bacterial Type Strains, Phase II (KMG-II): from individual species to whole genera.</title>
        <authorList>
            <person name="Goeker M."/>
        </authorList>
    </citation>
    <scope>NUCLEOTIDE SEQUENCE [LARGE SCALE GENOMIC DNA]</scope>
    <source>
        <strain evidence="1 2">DSM 5002</strain>
    </source>
</reference>
<dbReference type="SUPFAM" id="SSF75169">
    <property type="entry name" value="DsrEFH-like"/>
    <property type="match status" value="1"/>
</dbReference>
<organism evidence="1 2">
    <name type="scientific">Dichotomicrobium thermohalophilum</name>
    <dbReference type="NCBI Taxonomy" id="933063"/>
    <lineage>
        <taxon>Bacteria</taxon>
        <taxon>Pseudomonadati</taxon>
        <taxon>Pseudomonadota</taxon>
        <taxon>Alphaproteobacteria</taxon>
        <taxon>Hyphomicrobiales</taxon>
        <taxon>Hyphomicrobiaceae</taxon>
        <taxon>Dichotomicrobium</taxon>
    </lineage>
</organism>
<proteinExistence type="predicted"/>
<dbReference type="Pfam" id="PF02635">
    <property type="entry name" value="DsrE"/>
    <property type="match status" value="1"/>
</dbReference>
<dbReference type="Proteomes" id="UP000266273">
    <property type="component" value="Unassembled WGS sequence"/>
</dbReference>
<gene>
    <name evidence="1" type="ORF">BXY53_1158</name>
</gene>
<dbReference type="PANTHER" id="PTHR37691:SF1">
    <property type="entry name" value="BLR3518 PROTEIN"/>
    <property type="match status" value="1"/>
</dbReference>